<protein>
    <submittedName>
        <fullName evidence="2">Uncharacterized protein</fullName>
    </submittedName>
</protein>
<organism evidence="2 3">
    <name type="scientific">Oculimacula yallundae</name>
    <dbReference type="NCBI Taxonomy" id="86028"/>
    <lineage>
        <taxon>Eukaryota</taxon>
        <taxon>Fungi</taxon>
        <taxon>Dikarya</taxon>
        <taxon>Ascomycota</taxon>
        <taxon>Pezizomycotina</taxon>
        <taxon>Leotiomycetes</taxon>
        <taxon>Helotiales</taxon>
        <taxon>Ploettnerulaceae</taxon>
        <taxon>Oculimacula</taxon>
    </lineage>
</organism>
<proteinExistence type="predicted"/>
<dbReference type="Proteomes" id="UP001595075">
    <property type="component" value="Unassembled WGS sequence"/>
</dbReference>
<dbReference type="EMBL" id="JAZHXI010000006">
    <property type="protein sequence ID" value="KAL2070187.1"/>
    <property type="molecule type" value="Genomic_DNA"/>
</dbReference>
<name>A0ABR4CKZ9_9HELO</name>
<sequence length="88" mass="8759">MQFRATVPLFLPLFITSTLAAPILVPRLNEASSPSLQPRGDKISNGVLTAGEIVEAVAQGLAGTKAGGIVQSVADGLKAGGSSAGGKD</sequence>
<keyword evidence="3" id="KW-1185">Reference proteome</keyword>
<feature type="signal peptide" evidence="1">
    <location>
        <begin position="1"/>
        <end position="20"/>
    </location>
</feature>
<reference evidence="2 3" key="1">
    <citation type="journal article" date="2024" name="Commun. Biol.">
        <title>Comparative genomic analysis of thermophilic fungi reveals convergent evolutionary adaptations and gene losses.</title>
        <authorList>
            <person name="Steindorff A.S."/>
            <person name="Aguilar-Pontes M.V."/>
            <person name="Robinson A.J."/>
            <person name="Andreopoulos B."/>
            <person name="LaButti K."/>
            <person name="Kuo A."/>
            <person name="Mondo S."/>
            <person name="Riley R."/>
            <person name="Otillar R."/>
            <person name="Haridas S."/>
            <person name="Lipzen A."/>
            <person name="Grimwood J."/>
            <person name="Schmutz J."/>
            <person name="Clum A."/>
            <person name="Reid I.D."/>
            <person name="Moisan M.C."/>
            <person name="Butler G."/>
            <person name="Nguyen T.T.M."/>
            <person name="Dewar K."/>
            <person name="Conant G."/>
            <person name="Drula E."/>
            <person name="Henrissat B."/>
            <person name="Hansel C."/>
            <person name="Singer S."/>
            <person name="Hutchinson M.I."/>
            <person name="de Vries R.P."/>
            <person name="Natvig D.O."/>
            <person name="Powell A.J."/>
            <person name="Tsang A."/>
            <person name="Grigoriev I.V."/>
        </authorList>
    </citation>
    <scope>NUCLEOTIDE SEQUENCE [LARGE SCALE GENOMIC DNA]</scope>
    <source>
        <strain evidence="2 3">CBS 494.80</strain>
    </source>
</reference>
<keyword evidence="1" id="KW-0732">Signal</keyword>
<evidence type="ECO:0000313" key="3">
    <source>
        <dbReference type="Proteomes" id="UP001595075"/>
    </source>
</evidence>
<gene>
    <name evidence="2" type="ORF">VTL71DRAFT_13213</name>
</gene>
<accession>A0ABR4CKZ9</accession>
<feature type="chain" id="PRO_5045405964" evidence="1">
    <location>
        <begin position="21"/>
        <end position="88"/>
    </location>
</feature>
<evidence type="ECO:0000256" key="1">
    <source>
        <dbReference type="SAM" id="SignalP"/>
    </source>
</evidence>
<comment type="caution">
    <text evidence="2">The sequence shown here is derived from an EMBL/GenBank/DDBJ whole genome shotgun (WGS) entry which is preliminary data.</text>
</comment>
<evidence type="ECO:0000313" key="2">
    <source>
        <dbReference type="EMBL" id="KAL2070187.1"/>
    </source>
</evidence>